<dbReference type="AlphaFoldDB" id="A0A1G2DUK9"/>
<feature type="transmembrane region" description="Helical" evidence="6">
    <location>
        <begin position="9"/>
        <end position="27"/>
    </location>
</feature>
<evidence type="ECO:0000256" key="5">
    <source>
        <dbReference type="ARBA" id="ARBA00023136"/>
    </source>
</evidence>
<evidence type="ECO:0000256" key="3">
    <source>
        <dbReference type="ARBA" id="ARBA00022692"/>
    </source>
</evidence>
<dbReference type="PANTHER" id="PTHR21716:SF4">
    <property type="entry name" value="TRANSMEMBRANE PROTEIN 245"/>
    <property type="match status" value="1"/>
</dbReference>
<dbReference type="InterPro" id="IPR002549">
    <property type="entry name" value="AI-2E-like"/>
</dbReference>
<feature type="transmembrane region" description="Helical" evidence="6">
    <location>
        <begin position="269"/>
        <end position="288"/>
    </location>
</feature>
<evidence type="ECO:0000256" key="1">
    <source>
        <dbReference type="ARBA" id="ARBA00004141"/>
    </source>
</evidence>
<feature type="transmembrane region" description="Helical" evidence="6">
    <location>
        <begin position="321"/>
        <end position="338"/>
    </location>
</feature>
<evidence type="ECO:0000256" key="2">
    <source>
        <dbReference type="ARBA" id="ARBA00009773"/>
    </source>
</evidence>
<comment type="subcellular location">
    <subcellularLocation>
        <location evidence="1">Membrane</location>
        <topology evidence="1">Multi-pass membrane protein</topology>
    </subcellularLocation>
</comment>
<dbReference type="Pfam" id="PF01594">
    <property type="entry name" value="AI-2E_transport"/>
    <property type="match status" value="1"/>
</dbReference>
<dbReference type="GO" id="GO:0016020">
    <property type="term" value="C:membrane"/>
    <property type="evidence" value="ECO:0007669"/>
    <property type="project" value="UniProtKB-SubCell"/>
</dbReference>
<sequence length="354" mass="38881">MQKPHLGELVFFWVLFGIAGFLTLMILSPYGTAIFLAGVLSIVFIPTFERLLRLFRGNRSLASLATVAFILVMFIVPLSIIGFLMFEEMLSVYASLNESNVGLQVINVWIDNFEALVKNIVPTFHIEADVYGYIEGGLRWLADHLNDFFSQVFAILLDTFIVIIAMFFFLRDGKKLKEFAVKWSPLADSYDESIIAKLEVAVSSVVKGALGTAAAQGLLVGVGLMLFGVPNPVLWGVVSTIAALVPLFGTTIVTVPAVLFLFISGHSVAAIGLLLWSLIFVGLIDNILRPLLIKRDVHVHSFLILMSVLGGLVYFGPIGFLSGPIVLAFFFALLDVYPDIMKGRKITRDSSDII</sequence>
<comment type="similarity">
    <text evidence="2">Belongs to the autoinducer-2 exporter (AI-2E) (TC 2.A.86) family.</text>
</comment>
<evidence type="ECO:0000313" key="8">
    <source>
        <dbReference type="Proteomes" id="UP000178106"/>
    </source>
</evidence>
<gene>
    <name evidence="7" type="ORF">A2494_01580</name>
</gene>
<proteinExistence type="inferred from homology"/>
<protein>
    <recommendedName>
        <fullName evidence="9">AI-2E family transporter</fullName>
    </recommendedName>
</protein>
<feature type="transmembrane region" description="Helical" evidence="6">
    <location>
        <begin position="233"/>
        <end position="263"/>
    </location>
</feature>
<dbReference type="Proteomes" id="UP000178106">
    <property type="component" value="Unassembled WGS sequence"/>
</dbReference>
<feature type="transmembrane region" description="Helical" evidence="6">
    <location>
        <begin position="33"/>
        <end position="52"/>
    </location>
</feature>
<feature type="transmembrane region" description="Helical" evidence="6">
    <location>
        <begin position="64"/>
        <end position="86"/>
    </location>
</feature>
<accession>A0A1G2DUK9</accession>
<keyword evidence="3 6" id="KW-0812">Transmembrane</keyword>
<keyword evidence="5 6" id="KW-0472">Membrane</keyword>
<evidence type="ECO:0000256" key="6">
    <source>
        <dbReference type="SAM" id="Phobius"/>
    </source>
</evidence>
<comment type="caution">
    <text evidence="7">The sequence shown here is derived from an EMBL/GenBank/DDBJ whole genome shotgun (WGS) entry which is preliminary data.</text>
</comment>
<evidence type="ECO:0000313" key="7">
    <source>
        <dbReference type="EMBL" id="OGZ16570.1"/>
    </source>
</evidence>
<feature type="transmembrane region" description="Helical" evidence="6">
    <location>
        <begin position="148"/>
        <end position="170"/>
    </location>
</feature>
<keyword evidence="4 6" id="KW-1133">Transmembrane helix</keyword>
<reference evidence="7 8" key="1">
    <citation type="journal article" date="2016" name="Nat. Commun.">
        <title>Thousands of microbial genomes shed light on interconnected biogeochemical processes in an aquifer system.</title>
        <authorList>
            <person name="Anantharaman K."/>
            <person name="Brown C.T."/>
            <person name="Hug L.A."/>
            <person name="Sharon I."/>
            <person name="Castelle C.J."/>
            <person name="Probst A.J."/>
            <person name="Thomas B.C."/>
            <person name="Singh A."/>
            <person name="Wilkins M.J."/>
            <person name="Karaoz U."/>
            <person name="Brodie E.L."/>
            <person name="Williams K.H."/>
            <person name="Hubbard S.S."/>
            <person name="Banfield J.F."/>
        </authorList>
    </citation>
    <scope>NUCLEOTIDE SEQUENCE [LARGE SCALE GENOMIC DNA]</scope>
</reference>
<dbReference type="EMBL" id="MHLU01000171">
    <property type="protein sequence ID" value="OGZ16570.1"/>
    <property type="molecule type" value="Genomic_DNA"/>
</dbReference>
<organism evidence="7 8">
    <name type="scientific">Candidatus Lloydbacteria bacterium RIFOXYC12_FULL_46_25</name>
    <dbReference type="NCBI Taxonomy" id="1798670"/>
    <lineage>
        <taxon>Bacteria</taxon>
        <taxon>Candidatus Lloydiibacteriota</taxon>
    </lineage>
</organism>
<dbReference type="PANTHER" id="PTHR21716">
    <property type="entry name" value="TRANSMEMBRANE PROTEIN"/>
    <property type="match status" value="1"/>
</dbReference>
<evidence type="ECO:0000256" key="4">
    <source>
        <dbReference type="ARBA" id="ARBA00022989"/>
    </source>
</evidence>
<name>A0A1G2DUK9_9BACT</name>
<evidence type="ECO:0008006" key="9">
    <source>
        <dbReference type="Google" id="ProtNLM"/>
    </source>
</evidence>